<reference evidence="2 3" key="1">
    <citation type="submission" date="2021-02" db="EMBL/GenBank/DDBJ databases">
        <title>Genome assembly of Pseudopithomyces chartarum.</title>
        <authorList>
            <person name="Jauregui R."/>
            <person name="Singh J."/>
            <person name="Voisey C."/>
        </authorList>
    </citation>
    <scope>NUCLEOTIDE SEQUENCE [LARGE SCALE GENOMIC DNA]</scope>
    <source>
        <strain evidence="2 3">AGR01</strain>
    </source>
</reference>
<accession>A0AAN6M152</accession>
<proteinExistence type="predicted"/>
<dbReference type="Gene3D" id="3.10.180.10">
    <property type="entry name" value="2,3-Dihydroxybiphenyl 1,2-Dioxygenase, domain 1"/>
    <property type="match status" value="1"/>
</dbReference>
<dbReference type="PANTHER" id="PTHR40265:SF1">
    <property type="entry name" value="GLYOXALASE-LIKE DOMAIN-CONTAINING PROTEIN"/>
    <property type="match status" value="1"/>
</dbReference>
<feature type="domain" description="Glyoxalase-like" evidence="1">
    <location>
        <begin position="7"/>
        <end position="135"/>
    </location>
</feature>
<dbReference type="Pfam" id="PF13468">
    <property type="entry name" value="Glyoxalase_3"/>
    <property type="match status" value="1"/>
</dbReference>
<dbReference type="PANTHER" id="PTHR40265">
    <property type="entry name" value="BLL2707 PROTEIN"/>
    <property type="match status" value="1"/>
</dbReference>
<comment type="caution">
    <text evidence="2">The sequence shown here is derived from an EMBL/GenBank/DDBJ whole genome shotgun (WGS) entry which is preliminary data.</text>
</comment>
<dbReference type="AlphaFoldDB" id="A0AAN6M152"/>
<evidence type="ECO:0000313" key="3">
    <source>
        <dbReference type="Proteomes" id="UP001280581"/>
    </source>
</evidence>
<organism evidence="2 3">
    <name type="scientific">Pseudopithomyces chartarum</name>
    <dbReference type="NCBI Taxonomy" id="1892770"/>
    <lineage>
        <taxon>Eukaryota</taxon>
        <taxon>Fungi</taxon>
        <taxon>Dikarya</taxon>
        <taxon>Ascomycota</taxon>
        <taxon>Pezizomycotina</taxon>
        <taxon>Dothideomycetes</taxon>
        <taxon>Pleosporomycetidae</taxon>
        <taxon>Pleosporales</taxon>
        <taxon>Massarineae</taxon>
        <taxon>Didymosphaeriaceae</taxon>
        <taxon>Pseudopithomyces</taxon>
    </lineage>
</organism>
<sequence length="141" mass="15441">MSPKNALDHLILFLPADPSTNLPKIPDFISNNFTLTPGGTHADGLTSNTLILLRDGCYIELISFAPSAPSESIASHWWSYFEKHPGWADWCLTNSLTPEANHALVSQSHQEPRHGGRKRADGVDVKWAVTFPRGEHGGQAS</sequence>
<evidence type="ECO:0000259" key="1">
    <source>
        <dbReference type="Pfam" id="PF13468"/>
    </source>
</evidence>
<evidence type="ECO:0000313" key="2">
    <source>
        <dbReference type="EMBL" id="KAK3210268.1"/>
    </source>
</evidence>
<dbReference type="InterPro" id="IPR029068">
    <property type="entry name" value="Glyas_Bleomycin-R_OHBP_Dase"/>
</dbReference>
<name>A0AAN6M152_9PLEO</name>
<protein>
    <recommendedName>
        <fullName evidence="1">Glyoxalase-like domain-containing protein</fullName>
    </recommendedName>
</protein>
<dbReference type="Proteomes" id="UP001280581">
    <property type="component" value="Unassembled WGS sequence"/>
</dbReference>
<dbReference type="EMBL" id="WVTA01000005">
    <property type="protein sequence ID" value="KAK3210268.1"/>
    <property type="molecule type" value="Genomic_DNA"/>
</dbReference>
<dbReference type="InterPro" id="IPR025870">
    <property type="entry name" value="Glyoxalase-like_dom"/>
</dbReference>
<keyword evidence="3" id="KW-1185">Reference proteome</keyword>
<gene>
    <name evidence="2" type="ORF">GRF29_44g2114707</name>
</gene>